<dbReference type="AlphaFoldDB" id="A0A0D2HCL4"/>
<keyword evidence="3" id="KW-1185">Reference proteome</keyword>
<protein>
    <recommendedName>
        <fullName evidence="1">Sacsin/Nov domain-containing protein</fullName>
    </recommendedName>
</protein>
<evidence type="ECO:0000313" key="3">
    <source>
        <dbReference type="Proteomes" id="UP000053789"/>
    </source>
</evidence>
<dbReference type="Pfam" id="PF25794">
    <property type="entry name" value="SACS"/>
    <property type="match status" value="1"/>
</dbReference>
<evidence type="ECO:0000313" key="2">
    <source>
        <dbReference type="EMBL" id="KIW88650.1"/>
    </source>
</evidence>
<feature type="domain" description="Sacsin/Nov" evidence="1">
    <location>
        <begin position="46"/>
        <end position="140"/>
    </location>
</feature>
<dbReference type="RefSeq" id="XP_016615319.1">
    <property type="nucleotide sequence ID" value="XM_016768412.1"/>
</dbReference>
<dbReference type="Proteomes" id="UP000053789">
    <property type="component" value="Unassembled WGS sequence"/>
</dbReference>
<organism evidence="2 3">
    <name type="scientific">Cladophialophora bantiana (strain ATCC 10958 / CBS 173.52 / CDC B-1940 / NIH 8579)</name>
    <name type="common">Xylohypha bantiana</name>
    <dbReference type="NCBI Taxonomy" id="1442370"/>
    <lineage>
        <taxon>Eukaryota</taxon>
        <taxon>Fungi</taxon>
        <taxon>Dikarya</taxon>
        <taxon>Ascomycota</taxon>
        <taxon>Pezizomycotina</taxon>
        <taxon>Eurotiomycetes</taxon>
        <taxon>Chaetothyriomycetidae</taxon>
        <taxon>Chaetothyriales</taxon>
        <taxon>Herpotrichiellaceae</taxon>
        <taxon>Cladophialophora</taxon>
    </lineage>
</organism>
<dbReference type="OrthoDB" id="1262810at2759"/>
<dbReference type="GeneID" id="27703624"/>
<dbReference type="PANTHER" id="PTHR32387:SF0">
    <property type="entry name" value="PROTEIN NO VEIN"/>
    <property type="match status" value="1"/>
</dbReference>
<accession>A0A0D2HCL4</accession>
<evidence type="ECO:0000259" key="1">
    <source>
        <dbReference type="Pfam" id="PF25794"/>
    </source>
</evidence>
<dbReference type="Gene3D" id="3.30.565.10">
    <property type="entry name" value="Histidine kinase-like ATPase, C-terminal domain"/>
    <property type="match status" value="1"/>
</dbReference>
<dbReference type="VEuPathDB" id="FungiDB:Z519_10696"/>
<dbReference type="SUPFAM" id="SSF55874">
    <property type="entry name" value="ATPase domain of HSP90 chaperone/DNA topoisomerase II/histidine kinase"/>
    <property type="match status" value="1"/>
</dbReference>
<dbReference type="NCBIfam" id="NF047352">
    <property type="entry name" value="P_loop_sacsin"/>
    <property type="match status" value="1"/>
</dbReference>
<reference evidence="2" key="1">
    <citation type="submission" date="2015-01" db="EMBL/GenBank/DDBJ databases">
        <title>The Genome Sequence of Cladophialophora bantiana CBS 173.52.</title>
        <authorList>
            <consortium name="The Broad Institute Genomics Platform"/>
            <person name="Cuomo C."/>
            <person name="de Hoog S."/>
            <person name="Gorbushina A."/>
            <person name="Stielow B."/>
            <person name="Teixiera M."/>
            <person name="Abouelleil A."/>
            <person name="Chapman S.B."/>
            <person name="Priest M."/>
            <person name="Young S.K."/>
            <person name="Wortman J."/>
            <person name="Nusbaum C."/>
            <person name="Birren B."/>
        </authorList>
    </citation>
    <scope>NUCLEOTIDE SEQUENCE [LARGE SCALE GENOMIC DNA]</scope>
    <source>
        <strain evidence="2">CBS 173.52</strain>
    </source>
</reference>
<sequence length="832" mass="94888">MDIARQHIETIRHDLLGGPSSDPNSRLFSVLTGALEIISKKVHHKDCHFLNELIQNFDDTGYEEVDEPTVKFTLTDTHFLAWSNENGFKREDVDSLCAIGRSSKASDLESTGENGIGFKSIFKVADQVTIKSHPYSFTFDTASELGQLGMLVPTWVDQPTGPKDGTLLTIRLKNQDGIRTALSDQLKNFDFYSLLFSRVLRKIKIVQVRGSFTTTEASFREHGESITELVIERSHGPRTIERFIIRNHSAESKTRVDTRKWPTNIRLAFPVVGENDKGPHQKRQQSCLTYAFQGIQDFGFSFMIHSDFILDASRSHVEPDQAWNIELESHISTSIVEALTWLARDAQSPIPLQWPFYLNCLEQVRDRYFQRITSKVKKMLCSLKLVRMDLETSAGVTRPFGRPREAIIVDNRFRQDGRPLLDHPDDLGTFVSSKYAPQALDSLKILGVYQMDYHYFSQRFAGMVNRDPTYIRTKSSRWHSVVATVLLRHPSYPQLKQVLKSSAIVPLNNGAWRVPTPENTFLPNKAAPPIPSGFSICTVASEASEDTSRRRLFEVLGLRKCDFSDVHKIILKKHQGSQFWSHAQLLEQAVYLFLTGYKPRNLPFTFINSRDIPISSELVFLSESRATSLRPLFEADLNISWLHEDYYSPPSIDAGLRVEWWSWLRQWKNILDDVPVISTNGQLSTAFKGLYDRCGSGKALDFLRQNSNLPLTNSTWCNNVGKLEVSTTDGPRKLCETALPILHEEAGGMVPLISLEPSDADWSFLKHFGVCVSVDRRFLFYQLSYLKANKHVTDPLASTRQIYYRLGKLIANDLEISKMRHGPYPLQFWNRD</sequence>
<dbReference type="InterPro" id="IPR036890">
    <property type="entry name" value="HATPase_C_sf"/>
</dbReference>
<proteinExistence type="predicted"/>
<dbReference type="EMBL" id="KN846998">
    <property type="protein sequence ID" value="KIW88650.1"/>
    <property type="molecule type" value="Genomic_DNA"/>
</dbReference>
<gene>
    <name evidence="2" type="ORF">Z519_10696</name>
</gene>
<dbReference type="InterPro" id="IPR052957">
    <property type="entry name" value="Auxin_embryo_med"/>
</dbReference>
<dbReference type="PANTHER" id="PTHR32387">
    <property type="entry name" value="WU:FJ29H11"/>
    <property type="match status" value="1"/>
</dbReference>
<name>A0A0D2HCL4_CLAB1</name>
<dbReference type="InterPro" id="IPR058210">
    <property type="entry name" value="SACS/Nov_dom"/>
</dbReference>
<dbReference type="HOGENOM" id="CLU_000570_2_0_1"/>